<gene>
    <name evidence="2" type="ORF">SR1949_27340</name>
</gene>
<organism evidence="2 3">
    <name type="scientific">Sphaerospermopsis reniformis</name>
    <dbReference type="NCBI Taxonomy" id="531300"/>
    <lineage>
        <taxon>Bacteria</taxon>
        <taxon>Bacillati</taxon>
        <taxon>Cyanobacteriota</taxon>
        <taxon>Cyanophyceae</taxon>
        <taxon>Nostocales</taxon>
        <taxon>Aphanizomenonaceae</taxon>
        <taxon>Sphaerospermopsis</taxon>
    </lineage>
</organism>
<sequence>MSSIEKMMPENLANQGKLIFIYLYISIISQFLMVRLIIMSEKYPITRQEFTIRIKRKSVILQLNEVLQSNLKKHCVKYKYIANMSNQQISALK</sequence>
<protein>
    <submittedName>
        <fullName evidence="2">Uncharacterized protein</fullName>
    </submittedName>
</protein>
<evidence type="ECO:0000256" key="1">
    <source>
        <dbReference type="SAM" id="Phobius"/>
    </source>
</evidence>
<name>A0A480A1L4_9CYAN</name>
<proteinExistence type="predicted"/>
<accession>A0A480A1L4</accession>
<evidence type="ECO:0000313" key="2">
    <source>
        <dbReference type="EMBL" id="GCL37623.1"/>
    </source>
</evidence>
<dbReference type="AlphaFoldDB" id="A0A480A1L4"/>
<feature type="transmembrane region" description="Helical" evidence="1">
    <location>
        <begin position="20"/>
        <end position="38"/>
    </location>
</feature>
<dbReference type="RefSeq" id="WP_137667745.1">
    <property type="nucleotide sequence ID" value="NZ_BJCE01000087.1"/>
</dbReference>
<keyword evidence="1" id="KW-0472">Membrane</keyword>
<keyword evidence="1" id="KW-1133">Transmembrane helix</keyword>
<comment type="caution">
    <text evidence="2">The sequence shown here is derived from an EMBL/GenBank/DDBJ whole genome shotgun (WGS) entry which is preliminary data.</text>
</comment>
<evidence type="ECO:0000313" key="3">
    <source>
        <dbReference type="Proteomes" id="UP000300142"/>
    </source>
</evidence>
<keyword evidence="1" id="KW-0812">Transmembrane</keyword>
<dbReference type="Proteomes" id="UP000300142">
    <property type="component" value="Unassembled WGS sequence"/>
</dbReference>
<reference evidence="3" key="1">
    <citation type="submission" date="2019-02" db="EMBL/GenBank/DDBJ databases">
        <title>Draft genome sequence of Sphaerospermopsis reniformis NIES-1949.</title>
        <authorList>
            <person name="Yamaguchi H."/>
            <person name="Suzuki S."/>
            <person name="Kawachi M."/>
        </authorList>
    </citation>
    <scope>NUCLEOTIDE SEQUENCE [LARGE SCALE GENOMIC DNA]</scope>
    <source>
        <strain evidence="3">NIES-1949</strain>
    </source>
</reference>
<dbReference type="EMBL" id="BJCE01000087">
    <property type="protein sequence ID" value="GCL37623.1"/>
    <property type="molecule type" value="Genomic_DNA"/>
</dbReference>
<keyword evidence="3" id="KW-1185">Reference proteome</keyword>